<proteinExistence type="predicted"/>
<keyword evidence="2" id="KW-0732">Signal</keyword>
<evidence type="ECO:0000313" key="3">
    <source>
        <dbReference type="EMBL" id="CAJ0558202.1"/>
    </source>
</evidence>
<comment type="caution">
    <text evidence="3">The sequence shown here is derived from an EMBL/GenBank/DDBJ whole genome shotgun (WGS) entry which is preliminary data.</text>
</comment>
<organism evidence="3 4">
    <name type="scientific">Mesorhabditis spiculigera</name>
    <dbReference type="NCBI Taxonomy" id="96644"/>
    <lineage>
        <taxon>Eukaryota</taxon>
        <taxon>Metazoa</taxon>
        <taxon>Ecdysozoa</taxon>
        <taxon>Nematoda</taxon>
        <taxon>Chromadorea</taxon>
        <taxon>Rhabditida</taxon>
        <taxon>Rhabditina</taxon>
        <taxon>Rhabditomorpha</taxon>
        <taxon>Rhabditoidea</taxon>
        <taxon>Rhabditidae</taxon>
        <taxon>Mesorhabditinae</taxon>
        <taxon>Mesorhabditis</taxon>
    </lineage>
</organism>
<protein>
    <submittedName>
        <fullName evidence="3">Uncharacterized protein</fullName>
    </submittedName>
</protein>
<evidence type="ECO:0000313" key="4">
    <source>
        <dbReference type="Proteomes" id="UP001177023"/>
    </source>
</evidence>
<dbReference type="Proteomes" id="UP001177023">
    <property type="component" value="Unassembled WGS sequence"/>
</dbReference>
<evidence type="ECO:0000256" key="1">
    <source>
        <dbReference type="SAM" id="MobiDB-lite"/>
    </source>
</evidence>
<dbReference type="EMBL" id="CATQJA010000223">
    <property type="protein sequence ID" value="CAJ0558202.1"/>
    <property type="molecule type" value="Genomic_DNA"/>
</dbReference>
<accession>A0AA36C4E1</accession>
<feature type="region of interest" description="Disordered" evidence="1">
    <location>
        <begin position="23"/>
        <end position="55"/>
    </location>
</feature>
<gene>
    <name evidence="3" type="ORF">MSPICULIGERA_LOCUS899</name>
</gene>
<feature type="non-terminal residue" evidence="3">
    <location>
        <position position="1"/>
    </location>
</feature>
<feature type="compositionally biased region" description="Basic residues" evidence="1">
    <location>
        <begin position="23"/>
        <end position="32"/>
    </location>
</feature>
<sequence>MRLLLILLIIGIIFSIFVDAKTKKRGKRKVKGKDKGAAKAGKKWQPAGSNQPCERDWDCPKGSGEICIWKKCIEQPSSNYHDEL</sequence>
<feature type="signal peptide" evidence="2">
    <location>
        <begin position="1"/>
        <end position="20"/>
    </location>
</feature>
<evidence type="ECO:0000256" key="2">
    <source>
        <dbReference type="SAM" id="SignalP"/>
    </source>
</evidence>
<reference evidence="3" key="1">
    <citation type="submission" date="2023-06" db="EMBL/GenBank/DDBJ databases">
        <authorList>
            <person name="Delattre M."/>
        </authorList>
    </citation>
    <scope>NUCLEOTIDE SEQUENCE</scope>
    <source>
        <strain evidence="3">AF72</strain>
    </source>
</reference>
<name>A0AA36C4E1_9BILA</name>
<feature type="chain" id="PRO_5041386712" evidence="2">
    <location>
        <begin position="21"/>
        <end position="84"/>
    </location>
</feature>
<keyword evidence="4" id="KW-1185">Reference proteome</keyword>
<dbReference type="AlphaFoldDB" id="A0AA36C4E1"/>